<protein>
    <submittedName>
        <fullName evidence="4">Uncharacterized protein, isoform A</fullName>
    </submittedName>
</protein>
<evidence type="ECO:0000256" key="2">
    <source>
        <dbReference type="ARBA" id="ARBA00022525"/>
    </source>
</evidence>
<evidence type="ECO:0000313" key="5">
    <source>
        <dbReference type="Proteomes" id="UP000035880"/>
    </source>
</evidence>
<proteinExistence type="predicted"/>
<dbReference type="InterPro" id="IPR035940">
    <property type="entry name" value="CAP_sf"/>
</dbReference>
<name>A0A0J9RYZ3_DROSI</name>
<evidence type="ECO:0000313" key="4">
    <source>
        <dbReference type="EMBL" id="KMZ00803.1"/>
    </source>
</evidence>
<sequence length="246" mass="28953">MLLFLFLLAFRPCLGYNVIRSEMYEAHNSHRRTWLVPELIESDELSKDAEEYAIHLSTLNIPDQILYETAVDRNVRVDHLDYPLSEPDNEFYTENICEFIKNECIYYWATEGAKSYAIEKERRTEVEQSLADKFSAITWKSTREMGVGWAPKDRSKRGGRKILVVRYNPAGNQPGEFEKNIEEPTFLEYFEMPTREDPDRWRNGSATLRYGLVDVQICIYLFVLTFPFIRKALRSYKGLHVKIIIE</sequence>
<dbReference type="SUPFAM" id="SSF55797">
    <property type="entry name" value="PR-1-like"/>
    <property type="match status" value="1"/>
</dbReference>
<dbReference type="Bgee" id="FBgn0270190">
    <property type="expression patterns" value="Expressed in male reproductive system and 2 other cell types or tissues"/>
</dbReference>
<dbReference type="AlphaFoldDB" id="A0A0J9RYZ3"/>
<dbReference type="OrthoDB" id="337038at2759"/>
<keyword evidence="2" id="KW-0964">Secreted</keyword>
<keyword evidence="3" id="KW-0732">Signal</keyword>
<feature type="signal peptide" evidence="3">
    <location>
        <begin position="1"/>
        <end position="15"/>
    </location>
</feature>
<evidence type="ECO:0000256" key="1">
    <source>
        <dbReference type="ARBA" id="ARBA00004613"/>
    </source>
</evidence>
<evidence type="ECO:0000256" key="3">
    <source>
        <dbReference type="SAM" id="SignalP"/>
    </source>
</evidence>
<reference evidence="4 5" key="1">
    <citation type="journal article" date="2013" name="Genome Res.">
        <title>A second-generation assembly of the Drosophila simulans genome provides new insights into patterns of lineage-specific divergence.</title>
        <authorList>
            <person name="Hu T.T."/>
            <person name="Eisen M.B."/>
            <person name="Thornton K.R."/>
            <person name="Andolfatto P."/>
        </authorList>
    </citation>
    <scope>NUCLEOTIDE SEQUENCE [LARGE SCALE GENOMIC DNA]</scope>
    <source>
        <strain evidence="5">w501</strain>
    </source>
</reference>
<comment type="subcellular location">
    <subcellularLocation>
        <location evidence="1">Secreted</location>
    </subcellularLocation>
</comment>
<dbReference type="EMBL" id="CM002912">
    <property type="protein sequence ID" value="KMZ00803.1"/>
    <property type="molecule type" value="Genomic_DNA"/>
</dbReference>
<dbReference type="Gene3D" id="3.40.33.10">
    <property type="entry name" value="CAP"/>
    <property type="match status" value="1"/>
</dbReference>
<gene>
    <name evidence="4" type="primary">Dsim\GD28900</name>
    <name evidence="4" type="ORF">Dsimw501_GD28900</name>
</gene>
<dbReference type="KEGG" id="dsi:Dsimw501_GD28900"/>
<accession>A0A0J9RYZ3</accession>
<dbReference type="Proteomes" id="UP000035880">
    <property type="component" value="Chromosome 3L"/>
</dbReference>
<feature type="chain" id="PRO_5012633298" evidence="3">
    <location>
        <begin position="16"/>
        <end position="246"/>
    </location>
</feature>
<organism evidence="4 5">
    <name type="scientific">Drosophila simulans</name>
    <name type="common">Fruit fly</name>
    <dbReference type="NCBI Taxonomy" id="7240"/>
    <lineage>
        <taxon>Eukaryota</taxon>
        <taxon>Metazoa</taxon>
        <taxon>Ecdysozoa</taxon>
        <taxon>Arthropoda</taxon>
        <taxon>Hexapoda</taxon>
        <taxon>Insecta</taxon>
        <taxon>Pterygota</taxon>
        <taxon>Neoptera</taxon>
        <taxon>Endopterygota</taxon>
        <taxon>Diptera</taxon>
        <taxon>Brachycera</taxon>
        <taxon>Muscomorpha</taxon>
        <taxon>Ephydroidea</taxon>
        <taxon>Drosophilidae</taxon>
        <taxon>Drosophila</taxon>
        <taxon>Sophophora</taxon>
    </lineage>
</organism>